<proteinExistence type="predicted"/>
<accession>A0A5D0NWA7</accession>
<organism evidence="1 2">
    <name type="scientific">Actinomadura chibensis</name>
    <dbReference type="NCBI Taxonomy" id="392828"/>
    <lineage>
        <taxon>Bacteria</taxon>
        <taxon>Bacillati</taxon>
        <taxon>Actinomycetota</taxon>
        <taxon>Actinomycetes</taxon>
        <taxon>Streptosporangiales</taxon>
        <taxon>Thermomonosporaceae</taxon>
        <taxon>Actinomadura</taxon>
    </lineage>
</organism>
<keyword evidence="2" id="KW-1185">Reference proteome</keyword>
<sequence>MSDFEERLRHLRRQEAAESERQQREQAAARAVMSAEWDKVQETARWAVTRYQQARVSPSQLYVAWQKAVTGFMSRRVKDYRYQYEPRGHGLPLLDFSERTTHNLQFDNTRESVEHGFLMVTEDGNRLFHASTGADGIHGDRLCLRDVRYSPYKDAQTALTEAKSLTIERVAVTSLTECLGRKRVREDGRPAYGLDFNTIPEPVDQFCDRILRFVDDRTTR</sequence>
<reference evidence="1 2" key="1">
    <citation type="submission" date="2019-08" db="EMBL/GenBank/DDBJ databases">
        <title>Actinomadura sp. nov. CYP1-5 isolated from mountain soil.</title>
        <authorList>
            <person name="Songsumanus A."/>
            <person name="Kuncharoen N."/>
            <person name="Kudo T."/>
            <person name="Yuki M."/>
            <person name="Igarashi Y."/>
            <person name="Tanasupawat S."/>
        </authorList>
    </citation>
    <scope>NUCLEOTIDE SEQUENCE [LARGE SCALE GENOMIC DNA]</scope>
    <source>
        <strain evidence="1 2">JCM 14158</strain>
    </source>
</reference>
<evidence type="ECO:0000313" key="2">
    <source>
        <dbReference type="Proteomes" id="UP000323380"/>
    </source>
</evidence>
<dbReference type="EMBL" id="VSFG01000001">
    <property type="protein sequence ID" value="TYB48826.1"/>
    <property type="molecule type" value="Genomic_DNA"/>
</dbReference>
<dbReference type="Proteomes" id="UP000323380">
    <property type="component" value="Unassembled WGS sequence"/>
</dbReference>
<protein>
    <submittedName>
        <fullName evidence="1">Uncharacterized protein</fullName>
    </submittedName>
</protein>
<dbReference type="AlphaFoldDB" id="A0A5D0NWA7"/>
<name>A0A5D0NWA7_9ACTN</name>
<comment type="caution">
    <text evidence="1">The sequence shown here is derived from an EMBL/GenBank/DDBJ whole genome shotgun (WGS) entry which is preliminary data.</text>
</comment>
<evidence type="ECO:0000313" key="1">
    <source>
        <dbReference type="EMBL" id="TYB48826.1"/>
    </source>
</evidence>
<gene>
    <name evidence="1" type="ORF">FXF69_06620</name>
</gene>
<dbReference type="RefSeq" id="WP_067902347.1">
    <property type="nucleotide sequence ID" value="NZ_VSFG01000001.1"/>
</dbReference>